<proteinExistence type="predicted"/>
<evidence type="ECO:0000313" key="1">
    <source>
        <dbReference type="EMBL" id="DAD98400.1"/>
    </source>
</evidence>
<dbReference type="EMBL" id="BK015261">
    <property type="protein sequence ID" value="DAD98400.1"/>
    <property type="molecule type" value="Genomic_DNA"/>
</dbReference>
<protein>
    <submittedName>
        <fullName evidence="1">Uncharacterized protein</fullName>
    </submittedName>
</protein>
<accession>A0A8S5NVZ2</accession>
<reference evidence="1" key="1">
    <citation type="journal article" date="2021" name="Proc. Natl. Acad. Sci. U.S.A.">
        <title>A Catalog of Tens of Thousands of Viruses from Human Metagenomes Reveals Hidden Associations with Chronic Diseases.</title>
        <authorList>
            <person name="Tisza M.J."/>
            <person name="Buck C.B."/>
        </authorList>
    </citation>
    <scope>NUCLEOTIDE SEQUENCE</scope>
    <source>
        <strain evidence="1">CtWDt29</strain>
    </source>
</reference>
<name>A0A8S5NVZ2_9CAUD</name>
<sequence>MQYSLYDLYKNCSLDLYDIRKHFLDRFYYQNHSRNNARDVMRIVVSSSKIAKLLKTSITKNIAPNYVDFLSVICSMWRFMFRSNDTQILASICAALRWDIEVNSKLNLLTQEELKSEVIKVFKKYNVYKEMTEEEFKSASSYRDFNVASDSKKNNRHSSNTWSLIAFIKEYGPRMQVGEFTNHETGEIFKSCVFTQEDGTKTFVAFSSKLGVLTEREIADMKEDLAVIKSKAGHYSLIKGRRKAWKDVDI</sequence>
<organism evidence="1">
    <name type="scientific">CrAss-like virus sp. ctWDt29</name>
    <dbReference type="NCBI Taxonomy" id="2825836"/>
    <lineage>
        <taxon>Viruses</taxon>
        <taxon>Duplodnaviria</taxon>
        <taxon>Heunggongvirae</taxon>
        <taxon>Uroviricota</taxon>
        <taxon>Caudoviricetes</taxon>
        <taxon>Crassvirales</taxon>
    </lineage>
</organism>